<dbReference type="GO" id="GO:0030121">
    <property type="term" value="C:AP-1 adaptor complex"/>
    <property type="evidence" value="ECO:0007669"/>
    <property type="project" value="TreeGrafter"/>
</dbReference>
<evidence type="ECO:0000256" key="1">
    <source>
        <dbReference type="SAM" id="MobiDB-lite"/>
    </source>
</evidence>
<dbReference type="Proteomes" id="UP000829291">
    <property type="component" value="Chromosome 7"/>
</dbReference>
<reference evidence="4 5" key="1">
    <citation type="submission" date="2025-04" db="UniProtKB">
        <authorList>
            <consortium name="RefSeq"/>
        </authorList>
    </citation>
    <scope>IDENTIFICATION</scope>
    <source>
        <tissue evidence="6 7">Thorax and Abdomen</tissue>
        <tissue evidence="4 5">Whole body</tissue>
    </source>
</reference>
<dbReference type="GeneID" id="107223519"/>
<feature type="compositionally biased region" description="Basic and acidic residues" evidence="1">
    <location>
        <begin position="790"/>
        <end position="801"/>
    </location>
</feature>
<dbReference type="CTD" id="41744"/>
<feature type="domain" description="Aftiphilin clathrin-binding box" evidence="2">
    <location>
        <begin position="537"/>
        <end position="606"/>
    </location>
</feature>
<dbReference type="InterPro" id="IPR046359">
    <property type="entry name" value="Aftin-like"/>
</dbReference>
<feature type="compositionally biased region" description="Polar residues" evidence="1">
    <location>
        <begin position="748"/>
        <end position="763"/>
    </location>
</feature>
<feature type="compositionally biased region" description="Low complexity" evidence="1">
    <location>
        <begin position="605"/>
        <end position="625"/>
    </location>
</feature>
<dbReference type="RefSeq" id="XP_015518696.1">
    <property type="nucleotide sequence ID" value="XM_015663210.1"/>
</dbReference>
<sequence>MAFPPLVSSTPPPLDNVGDYDDDEFGDFTAGGIDGLSVASDSPAKRVTPTATPIPSQTVSPKLNGFPTAKVKHGAELHLEDEILTVNESADIAAANDLGAKNGRLGESSENPRGEVGGNDDIGFFGNGSNVVPRTIDKSNADLTRNESTDSCESNLVDSPKTGSERDDLSNNLEISEDVEPLSLDLGDLRCFSEVAQKMDNAFYRYSNSKDPSLPQNLAKGNLITVYNPPGLKEDIEKLEEHPQVVCNEKTGYGEDNFTQFISSDELPKEENDSDPVFEPSLALFSVDTSAVAIDNEDEQLEVRFGVESLETEEERNGKESRVGDSMANLYAEENESGVLEGSISESSLPSDEIMEKNHQSFDEVSTFAGYSHSEDRIPQCQDNSVNENKRQNLERNEDHFKSVFGTRDVETTREVKADVQLVSSNQGDDDFGDFDDFADFSSAPVPATVTEVPERSSAMENQPEDAKFEDFGDFENFGEFKSPPAEFQTPDIGFRESIAKIENKNAANKIEDIITNMFPIVPKIEDTELNGLIQKSDKVWQSVKSIEETSALAYHWSNSASNNVLLSALGIDSRNILFGPRWNHNIPRFAANLGFTPLEPVKASSDVQQPSSSSNGKPQSSPTSEEVPAAQFDWNSSGLVNPLDASRGLSALLPLDLLCPFDPLLTPHCSIHSESYHRHAACTRSSIYYYGTDQPTVQKTSQHHSSDPFHSPLKPSKLLQQAKIIEPLPGPSLADWSRRMEADNGSRAKQGTQKPSGRTSAQIPAKSLLGRNNLLPGSRNESIGQGESSKVESCKLENSRKSLANQRDNAVQLEHIVTDRFGRPMTVRQETVKVLKQLPDLSFLSARTLMYNPEQKQIVQDLGAMINRKMPG</sequence>
<keyword evidence="3" id="KW-1185">Reference proteome</keyword>
<accession>A0A6J0BUY7</accession>
<dbReference type="RefSeq" id="XP_046601606.1">
    <property type="nucleotide sequence ID" value="XM_046745650.1"/>
</dbReference>
<feature type="region of interest" description="Disordered" evidence="1">
    <location>
        <begin position="742"/>
        <end position="801"/>
    </location>
</feature>
<dbReference type="PANTHER" id="PTHR16156:SF10">
    <property type="entry name" value="AFTIPHILIN-RELATED"/>
    <property type="match status" value="1"/>
</dbReference>
<dbReference type="GO" id="GO:0032588">
    <property type="term" value="C:trans-Golgi network membrane"/>
    <property type="evidence" value="ECO:0007669"/>
    <property type="project" value="InterPro"/>
</dbReference>
<dbReference type="RefSeq" id="XP_046601605.1">
    <property type="nucleotide sequence ID" value="XM_046745649.1"/>
</dbReference>
<dbReference type="InterPro" id="IPR029205">
    <property type="entry name" value="Clathrin-bd"/>
</dbReference>
<dbReference type="Pfam" id="PF15045">
    <property type="entry name" value="Clathrin_bdg"/>
    <property type="match status" value="1"/>
</dbReference>
<proteinExistence type="predicted"/>
<dbReference type="PANTHER" id="PTHR16156">
    <property type="entry name" value="AFTIPHILIN A-RELATED"/>
    <property type="match status" value="1"/>
</dbReference>
<feature type="region of interest" description="Disordered" evidence="1">
    <location>
        <begin position="100"/>
        <end position="171"/>
    </location>
</feature>
<feature type="compositionally biased region" description="Polar residues" evidence="1">
    <location>
        <begin position="780"/>
        <end position="789"/>
    </location>
</feature>
<evidence type="ECO:0000313" key="4">
    <source>
        <dbReference type="RefSeq" id="XP_015518696.1"/>
    </source>
</evidence>
<feature type="compositionally biased region" description="Basic and acidic residues" evidence="1">
    <location>
        <begin position="135"/>
        <end position="148"/>
    </location>
</feature>
<dbReference type="AlphaFoldDB" id="A0A6J0BUY7"/>
<evidence type="ECO:0000313" key="6">
    <source>
        <dbReference type="RefSeq" id="XP_046601605.1"/>
    </source>
</evidence>
<gene>
    <name evidence="4 5 6 7" type="primary">LOC107223519</name>
</gene>
<feature type="region of interest" description="Disordered" evidence="1">
    <location>
        <begin position="603"/>
        <end position="629"/>
    </location>
</feature>
<dbReference type="KEGG" id="nlo:107223519"/>
<dbReference type="GO" id="GO:0030276">
    <property type="term" value="F:clathrin binding"/>
    <property type="evidence" value="ECO:0007669"/>
    <property type="project" value="InterPro"/>
</dbReference>
<evidence type="ECO:0000313" key="5">
    <source>
        <dbReference type="RefSeq" id="XP_015518698.1"/>
    </source>
</evidence>
<feature type="region of interest" description="Disordered" evidence="1">
    <location>
        <begin position="37"/>
        <end position="56"/>
    </location>
</feature>
<evidence type="ECO:0000313" key="7">
    <source>
        <dbReference type="RefSeq" id="XP_046601606.1"/>
    </source>
</evidence>
<evidence type="ECO:0000313" key="3">
    <source>
        <dbReference type="Proteomes" id="UP000829291"/>
    </source>
</evidence>
<evidence type="ECO:0000259" key="2">
    <source>
        <dbReference type="Pfam" id="PF15045"/>
    </source>
</evidence>
<dbReference type="RefSeq" id="XP_015518698.1">
    <property type="nucleotide sequence ID" value="XM_015663212.1"/>
</dbReference>
<protein>
    <submittedName>
        <fullName evidence="4 5">Uncharacterized protein LOC107223519 isoform X1</fullName>
    </submittedName>
</protein>
<name>A0A6J0BUY7_NEOLC</name>
<dbReference type="OrthoDB" id="5917212at2759"/>
<feature type="region of interest" description="Disordered" evidence="1">
    <location>
        <begin position="1"/>
        <end position="23"/>
    </location>
</feature>
<organism evidence="3 4">
    <name type="scientific">Neodiprion lecontei</name>
    <name type="common">Redheaded pine sawfly</name>
    <dbReference type="NCBI Taxonomy" id="441921"/>
    <lineage>
        <taxon>Eukaryota</taxon>
        <taxon>Metazoa</taxon>
        <taxon>Ecdysozoa</taxon>
        <taxon>Arthropoda</taxon>
        <taxon>Hexapoda</taxon>
        <taxon>Insecta</taxon>
        <taxon>Pterygota</taxon>
        <taxon>Neoptera</taxon>
        <taxon>Endopterygota</taxon>
        <taxon>Hymenoptera</taxon>
        <taxon>Tenthredinoidea</taxon>
        <taxon>Diprionidae</taxon>
        <taxon>Diprioninae</taxon>
        <taxon>Neodiprion</taxon>
    </lineage>
</organism>
<feature type="compositionally biased region" description="Low complexity" evidence="1">
    <location>
        <begin position="119"/>
        <end position="128"/>
    </location>
</feature>